<dbReference type="InterPro" id="IPR020603">
    <property type="entry name" value="MraZ_dom"/>
</dbReference>
<dbReference type="CDD" id="cd16321">
    <property type="entry name" value="MraZ_C"/>
    <property type="match status" value="1"/>
</dbReference>
<keyword evidence="5 7" id="KW-0238">DNA-binding</keyword>
<dbReference type="InterPro" id="IPR003444">
    <property type="entry name" value="MraZ"/>
</dbReference>
<dbReference type="HAMAP" id="MF_01008">
    <property type="entry name" value="MraZ"/>
    <property type="match status" value="1"/>
</dbReference>
<proteinExistence type="inferred from homology"/>
<accession>A0A1F5Z316</accession>
<evidence type="ECO:0000256" key="4">
    <source>
        <dbReference type="ARBA" id="ARBA00023015"/>
    </source>
</evidence>
<keyword evidence="2 7" id="KW-0963">Cytoplasm</keyword>
<name>A0A1F5Z316_9BACT</name>
<evidence type="ECO:0000256" key="7">
    <source>
        <dbReference type="HAMAP-Rule" id="MF_01008"/>
    </source>
</evidence>
<dbReference type="EMBL" id="MFJF01000015">
    <property type="protein sequence ID" value="OGG06502.1"/>
    <property type="molecule type" value="Genomic_DNA"/>
</dbReference>
<evidence type="ECO:0000256" key="3">
    <source>
        <dbReference type="ARBA" id="ARBA00022737"/>
    </source>
</evidence>
<comment type="similarity">
    <text evidence="7">Belongs to the MraZ family.</text>
</comment>
<evidence type="ECO:0000313" key="10">
    <source>
        <dbReference type="Proteomes" id="UP000177354"/>
    </source>
</evidence>
<dbReference type="GO" id="GO:2000143">
    <property type="term" value="P:negative regulation of DNA-templated transcription initiation"/>
    <property type="evidence" value="ECO:0007669"/>
    <property type="project" value="TreeGrafter"/>
</dbReference>
<evidence type="ECO:0000256" key="5">
    <source>
        <dbReference type="ARBA" id="ARBA00023125"/>
    </source>
</evidence>
<keyword evidence="3" id="KW-0677">Repeat</keyword>
<evidence type="ECO:0000259" key="8">
    <source>
        <dbReference type="PROSITE" id="PS51740"/>
    </source>
</evidence>
<evidence type="ECO:0000256" key="6">
    <source>
        <dbReference type="ARBA" id="ARBA00023163"/>
    </source>
</evidence>
<evidence type="ECO:0000256" key="2">
    <source>
        <dbReference type="ARBA" id="ARBA00022490"/>
    </source>
</evidence>
<dbReference type="PANTHER" id="PTHR34701">
    <property type="entry name" value="TRANSCRIPTIONAL REGULATOR MRAZ"/>
    <property type="match status" value="1"/>
</dbReference>
<dbReference type="InterPro" id="IPR007159">
    <property type="entry name" value="SpoVT-AbrB_dom"/>
</dbReference>
<dbReference type="InterPro" id="IPR035642">
    <property type="entry name" value="MraZ_N"/>
</dbReference>
<sequence>MFLGTFEPNLMEKGRLALPKKIREELGGRRLVLTIGFDHCIFGFTEKMWETVTGPEMSRPLFSDKVGRDLRRKMFSEAISIELDSQGRFVIPANMIDFAQITDTIRIIGAGDHFEIWNKNKWEEYRAEMIKSQ</sequence>
<dbReference type="Proteomes" id="UP000177354">
    <property type="component" value="Unassembled WGS sequence"/>
</dbReference>
<keyword evidence="4 7" id="KW-0805">Transcription regulation</keyword>
<dbReference type="PROSITE" id="PS51740">
    <property type="entry name" value="SPOVT_ABRB"/>
    <property type="match status" value="2"/>
</dbReference>
<organism evidence="9 10">
    <name type="scientific">Candidatus Gottesmanbacteria bacterium RIFCSPHIGHO2_01_FULL_40_15</name>
    <dbReference type="NCBI Taxonomy" id="1798376"/>
    <lineage>
        <taxon>Bacteria</taxon>
        <taxon>Candidatus Gottesmaniibacteriota</taxon>
    </lineage>
</organism>
<keyword evidence="6 7" id="KW-0804">Transcription</keyword>
<dbReference type="AlphaFoldDB" id="A0A1F5Z316"/>
<reference evidence="9 10" key="1">
    <citation type="journal article" date="2016" name="Nat. Commun.">
        <title>Thousands of microbial genomes shed light on interconnected biogeochemical processes in an aquifer system.</title>
        <authorList>
            <person name="Anantharaman K."/>
            <person name="Brown C.T."/>
            <person name="Hug L.A."/>
            <person name="Sharon I."/>
            <person name="Castelle C.J."/>
            <person name="Probst A.J."/>
            <person name="Thomas B.C."/>
            <person name="Singh A."/>
            <person name="Wilkins M.J."/>
            <person name="Karaoz U."/>
            <person name="Brodie E.L."/>
            <person name="Williams K.H."/>
            <person name="Hubbard S.S."/>
            <person name="Banfield J.F."/>
        </authorList>
    </citation>
    <scope>NUCLEOTIDE SEQUENCE [LARGE SCALE GENOMIC DNA]</scope>
</reference>
<evidence type="ECO:0000313" key="9">
    <source>
        <dbReference type="EMBL" id="OGG06502.1"/>
    </source>
</evidence>
<dbReference type="PANTHER" id="PTHR34701:SF1">
    <property type="entry name" value="TRANSCRIPTIONAL REGULATOR MRAZ"/>
    <property type="match status" value="1"/>
</dbReference>
<dbReference type="InterPro" id="IPR035644">
    <property type="entry name" value="MraZ_C"/>
</dbReference>
<comment type="subunit">
    <text evidence="7">Forms oligomers.</text>
</comment>
<dbReference type="Gene3D" id="3.40.1550.20">
    <property type="entry name" value="Transcriptional regulator MraZ domain"/>
    <property type="match status" value="1"/>
</dbReference>
<dbReference type="SUPFAM" id="SSF89447">
    <property type="entry name" value="AbrB/MazE/MraZ-like"/>
    <property type="match status" value="1"/>
</dbReference>
<comment type="caution">
    <text evidence="9">The sequence shown here is derived from an EMBL/GenBank/DDBJ whole genome shotgun (WGS) entry which is preliminary data.</text>
</comment>
<comment type="subcellular location">
    <subcellularLocation>
        <location evidence="7">Cytoplasm</location>
        <location evidence="7">Nucleoid</location>
    </subcellularLocation>
</comment>
<dbReference type="GO" id="GO:0003700">
    <property type="term" value="F:DNA-binding transcription factor activity"/>
    <property type="evidence" value="ECO:0007669"/>
    <property type="project" value="UniProtKB-UniRule"/>
</dbReference>
<dbReference type="GO" id="GO:0000976">
    <property type="term" value="F:transcription cis-regulatory region binding"/>
    <property type="evidence" value="ECO:0007669"/>
    <property type="project" value="TreeGrafter"/>
</dbReference>
<feature type="domain" description="SpoVT-AbrB" evidence="8">
    <location>
        <begin position="5"/>
        <end position="48"/>
    </location>
</feature>
<dbReference type="InterPro" id="IPR038619">
    <property type="entry name" value="MraZ_sf"/>
</dbReference>
<gene>
    <name evidence="7" type="primary">mraZ</name>
    <name evidence="9" type="ORF">A2777_05990</name>
</gene>
<dbReference type="GO" id="GO:0009295">
    <property type="term" value="C:nucleoid"/>
    <property type="evidence" value="ECO:0007669"/>
    <property type="project" value="UniProtKB-SubCell"/>
</dbReference>
<evidence type="ECO:0000256" key="1">
    <source>
        <dbReference type="ARBA" id="ARBA00013860"/>
    </source>
</evidence>
<dbReference type="CDD" id="cd16320">
    <property type="entry name" value="MraZ_N"/>
    <property type="match status" value="1"/>
</dbReference>
<feature type="domain" description="SpoVT-AbrB" evidence="8">
    <location>
        <begin position="78"/>
        <end position="121"/>
    </location>
</feature>
<dbReference type="Pfam" id="PF02381">
    <property type="entry name" value="MraZ"/>
    <property type="match status" value="2"/>
</dbReference>
<protein>
    <recommendedName>
        <fullName evidence="1 7">Transcriptional regulator MraZ</fullName>
    </recommendedName>
</protein>
<dbReference type="InterPro" id="IPR037914">
    <property type="entry name" value="SpoVT-AbrB_sf"/>
</dbReference>
<dbReference type="NCBIfam" id="TIGR00242">
    <property type="entry name" value="division/cell wall cluster transcriptional repressor MraZ"/>
    <property type="match status" value="1"/>
</dbReference>
<dbReference type="GO" id="GO:0005737">
    <property type="term" value="C:cytoplasm"/>
    <property type="evidence" value="ECO:0007669"/>
    <property type="project" value="UniProtKB-UniRule"/>
</dbReference>